<evidence type="ECO:0000256" key="1">
    <source>
        <dbReference type="SAM" id="MobiDB-lite"/>
    </source>
</evidence>
<evidence type="ECO:0000313" key="4">
    <source>
        <dbReference type="Proteomes" id="UP001418222"/>
    </source>
</evidence>
<dbReference type="Pfam" id="PF07727">
    <property type="entry name" value="RVT_2"/>
    <property type="match status" value="1"/>
</dbReference>
<sequence>MEGRLGLRIKKLRTDNGGPLEEQEPFIFEDATGVKEWDNIMDEEMSAHRKNETWDLVPKVNGVTHVTCNIFIKKRRKIQVLELLYVEDMIITGNFEEELARLRAELTIQFEMKDLDELYHFLGLEIERKESGILVSQSDLRLPNAARQPISSADLPNAARRSPEGEAFVGEPISSRLLPVKPSSFPSEIQAGHMNSTEMDWEKKHPEKIS</sequence>
<dbReference type="AlphaFoldDB" id="A0AAP0BTH8"/>
<dbReference type="EMBL" id="JBBWWQ010000004">
    <property type="protein sequence ID" value="KAK8948806.1"/>
    <property type="molecule type" value="Genomic_DNA"/>
</dbReference>
<protein>
    <recommendedName>
        <fullName evidence="2">Reverse transcriptase Ty1/copia-type domain-containing protein</fullName>
    </recommendedName>
</protein>
<gene>
    <name evidence="3" type="ORF">KSP39_PZI005790</name>
</gene>
<feature type="domain" description="Reverse transcriptase Ty1/copia-type" evidence="2">
    <location>
        <begin position="68"/>
        <end position="139"/>
    </location>
</feature>
<proteinExistence type="predicted"/>
<keyword evidence="4" id="KW-1185">Reference proteome</keyword>
<dbReference type="InterPro" id="IPR013103">
    <property type="entry name" value="RVT_2"/>
</dbReference>
<feature type="region of interest" description="Disordered" evidence="1">
    <location>
        <begin position="151"/>
        <end position="170"/>
    </location>
</feature>
<feature type="compositionally biased region" description="Basic and acidic residues" evidence="1">
    <location>
        <begin position="200"/>
        <end position="210"/>
    </location>
</feature>
<dbReference type="Proteomes" id="UP001418222">
    <property type="component" value="Unassembled WGS sequence"/>
</dbReference>
<reference evidence="3 4" key="1">
    <citation type="journal article" date="2022" name="Nat. Plants">
        <title>Genomes of leafy and leafless Platanthera orchids illuminate the evolution of mycoheterotrophy.</title>
        <authorList>
            <person name="Li M.H."/>
            <person name="Liu K.W."/>
            <person name="Li Z."/>
            <person name="Lu H.C."/>
            <person name="Ye Q.L."/>
            <person name="Zhang D."/>
            <person name="Wang J.Y."/>
            <person name="Li Y.F."/>
            <person name="Zhong Z.M."/>
            <person name="Liu X."/>
            <person name="Yu X."/>
            <person name="Liu D.K."/>
            <person name="Tu X.D."/>
            <person name="Liu B."/>
            <person name="Hao Y."/>
            <person name="Liao X.Y."/>
            <person name="Jiang Y.T."/>
            <person name="Sun W.H."/>
            <person name="Chen J."/>
            <person name="Chen Y.Q."/>
            <person name="Ai Y."/>
            <person name="Zhai J.W."/>
            <person name="Wu S.S."/>
            <person name="Zhou Z."/>
            <person name="Hsiao Y.Y."/>
            <person name="Wu W.L."/>
            <person name="Chen Y.Y."/>
            <person name="Lin Y.F."/>
            <person name="Hsu J.L."/>
            <person name="Li C.Y."/>
            <person name="Wang Z.W."/>
            <person name="Zhao X."/>
            <person name="Zhong W.Y."/>
            <person name="Ma X.K."/>
            <person name="Ma L."/>
            <person name="Huang J."/>
            <person name="Chen G.Z."/>
            <person name="Huang M.Z."/>
            <person name="Huang L."/>
            <person name="Peng D.H."/>
            <person name="Luo Y.B."/>
            <person name="Zou S.Q."/>
            <person name="Chen S.P."/>
            <person name="Lan S."/>
            <person name="Tsai W.C."/>
            <person name="Van de Peer Y."/>
            <person name="Liu Z.J."/>
        </authorList>
    </citation>
    <scope>NUCLEOTIDE SEQUENCE [LARGE SCALE GENOMIC DNA]</scope>
    <source>
        <strain evidence="3">Lor287</strain>
    </source>
</reference>
<feature type="region of interest" description="Disordered" evidence="1">
    <location>
        <begin position="177"/>
        <end position="210"/>
    </location>
</feature>
<evidence type="ECO:0000259" key="2">
    <source>
        <dbReference type="Pfam" id="PF07727"/>
    </source>
</evidence>
<accession>A0AAP0BTH8</accession>
<organism evidence="3 4">
    <name type="scientific">Platanthera zijinensis</name>
    <dbReference type="NCBI Taxonomy" id="2320716"/>
    <lineage>
        <taxon>Eukaryota</taxon>
        <taxon>Viridiplantae</taxon>
        <taxon>Streptophyta</taxon>
        <taxon>Embryophyta</taxon>
        <taxon>Tracheophyta</taxon>
        <taxon>Spermatophyta</taxon>
        <taxon>Magnoliopsida</taxon>
        <taxon>Liliopsida</taxon>
        <taxon>Asparagales</taxon>
        <taxon>Orchidaceae</taxon>
        <taxon>Orchidoideae</taxon>
        <taxon>Orchideae</taxon>
        <taxon>Orchidinae</taxon>
        <taxon>Platanthera</taxon>
    </lineage>
</organism>
<comment type="caution">
    <text evidence="3">The sequence shown here is derived from an EMBL/GenBank/DDBJ whole genome shotgun (WGS) entry which is preliminary data.</text>
</comment>
<evidence type="ECO:0000313" key="3">
    <source>
        <dbReference type="EMBL" id="KAK8948806.1"/>
    </source>
</evidence>
<name>A0AAP0BTH8_9ASPA</name>